<dbReference type="Proteomes" id="UP000054466">
    <property type="component" value="Unassembled WGS sequence"/>
</dbReference>
<dbReference type="VEuPathDB" id="FungiDB:PV07_08730"/>
<dbReference type="HOGENOM" id="CLU_2941537_0_0_1"/>
<gene>
    <name evidence="2" type="ORF">PV07_08730</name>
</gene>
<sequence length="60" mass="6378">MSISTTGAWAPEVGEDDAPATPKAPSDDDELPSVPCTPDYDDKATHPAPVQEVYDFANDE</sequence>
<evidence type="ECO:0000313" key="2">
    <source>
        <dbReference type="EMBL" id="KIW25563.1"/>
    </source>
</evidence>
<name>A0A0D2C2Z4_9EURO</name>
<feature type="region of interest" description="Disordered" evidence="1">
    <location>
        <begin position="1"/>
        <end position="60"/>
    </location>
</feature>
<proteinExistence type="predicted"/>
<dbReference type="RefSeq" id="XP_016245779.1">
    <property type="nucleotide sequence ID" value="XM_016395923.1"/>
</dbReference>
<accession>A0A0D2C2Z4</accession>
<protein>
    <submittedName>
        <fullName evidence="2">Uncharacterized protein</fullName>
    </submittedName>
</protein>
<evidence type="ECO:0000256" key="1">
    <source>
        <dbReference type="SAM" id="MobiDB-lite"/>
    </source>
</evidence>
<dbReference type="GeneID" id="27347924"/>
<dbReference type="AlphaFoldDB" id="A0A0D2C2Z4"/>
<keyword evidence="3" id="KW-1185">Reference proteome</keyword>
<organism evidence="2 3">
    <name type="scientific">Cladophialophora immunda</name>
    <dbReference type="NCBI Taxonomy" id="569365"/>
    <lineage>
        <taxon>Eukaryota</taxon>
        <taxon>Fungi</taxon>
        <taxon>Dikarya</taxon>
        <taxon>Ascomycota</taxon>
        <taxon>Pezizomycotina</taxon>
        <taxon>Eurotiomycetes</taxon>
        <taxon>Chaetothyriomycetidae</taxon>
        <taxon>Chaetothyriales</taxon>
        <taxon>Herpotrichiellaceae</taxon>
        <taxon>Cladophialophora</taxon>
    </lineage>
</organism>
<reference evidence="2 3" key="1">
    <citation type="submission" date="2015-01" db="EMBL/GenBank/DDBJ databases">
        <title>The Genome Sequence of Cladophialophora immunda CBS83496.</title>
        <authorList>
            <consortium name="The Broad Institute Genomics Platform"/>
            <person name="Cuomo C."/>
            <person name="de Hoog S."/>
            <person name="Gorbushina A."/>
            <person name="Stielow B."/>
            <person name="Teixiera M."/>
            <person name="Abouelleil A."/>
            <person name="Chapman S.B."/>
            <person name="Priest M."/>
            <person name="Young S.K."/>
            <person name="Wortman J."/>
            <person name="Nusbaum C."/>
            <person name="Birren B."/>
        </authorList>
    </citation>
    <scope>NUCLEOTIDE SEQUENCE [LARGE SCALE GENOMIC DNA]</scope>
    <source>
        <strain evidence="2 3">CBS 83496</strain>
    </source>
</reference>
<evidence type="ECO:0000313" key="3">
    <source>
        <dbReference type="Proteomes" id="UP000054466"/>
    </source>
</evidence>
<dbReference type="EMBL" id="KN847044">
    <property type="protein sequence ID" value="KIW25563.1"/>
    <property type="molecule type" value="Genomic_DNA"/>
</dbReference>